<sequence>MSADGGLKHVQKALDALAAAGSPLEALAAARDLRRAAEEVERRRAAEAREAGASWSKIGALYGTTKQNVQQRFGAARKRAGNEPA</sequence>
<dbReference type="EMBL" id="BSFQ01000044">
    <property type="protein sequence ID" value="GLL15254.1"/>
    <property type="molecule type" value="Genomic_DNA"/>
</dbReference>
<dbReference type="AlphaFoldDB" id="A0A9W6NZW4"/>
<comment type="caution">
    <text evidence="1">The sequence shown here is derived from an EMBL/GenBank/DDBJ whole genome shotgun (WGS) entry which is preliminary data.</text>
</comment>
<name>A0A9W6NZW4_9PSEU</name>
<keyword evidence="2" id="KW-1185">Reference proteome</keyword>
<protein>
    <submittedName>
        <fullName evidence="1">Uncharacterized protein</fullName>
    </submittedName>
</protein>
<evidence type="ECO:0000313" key="1">
    <source>
        <dbReference type="EMBL" id="GLL15254.1"/>
    </source>
</evidence>
<dbReference type="RefSeq" id="WP_037052050.1">
    <property type="nucleotide sequence ID" value="NZ_BAAAUZ010000050.1"/>
</dbReference>
<proteinExistence type="predicted"/>
<reference evidence="1" key="1">
    <citation type="journal article" date="2014" name="Int. J. Syst. Evol. Microbiol.">
        <title>Complete genome sequence of Corynebacterium casei LMG S-19264T (=DSM 44701T), isolated from a smear-ripened cheese.</title>
        <authorList>
            <consortium name="US DOE Joint Genome Institute (JGI-PGF)"/>
            <person name="Walter F."/>
            <person name="Albersmeier A."/>
            <person name="Kalinowski J."/>
            <person name="Ruckert C."/>
        </authorList>
    </citation>
    <scope>NUCLEOTIDE SEQUENCE</scope>
    <source>
        <strain evidence="1">VKM Ac-1069</strain>
    </source>
</reference>
<gene>
    <name evidence="1" type="ORF">GCM10017577_64040</name>
</gene>
<evidence type="ECO:0000313" key="2">
    <source>
        <dbReference type="Proteomes" id="UP001143463"/>
    </source>
</evidence>
<dbReference type="Proteomes" id="UP001143463">
    <property type="component" value="Unassembled WGS sequence"/>
</dbReference>
<organism evidence="1 2">
    <name type="scientific">Pseudonocardia halophobica</name>
    <dbReference type="NCBI Taxonomy" id="29401"/>
    <lineage>
        <taxon>Bacteria</taxon>
        <taxon>Bacillati</taxon>
        <taxon>Actinomycetota</taxon>
        <taxon>Actinomycetes</taxon>
        <taxon>Pseudonocardiales</taxon>
        <taxon>Pseudonocardiaceae</taxon>
        <taxon>Pseudonocardia</taxon>
    </lineage>
</organism>
<reference evidence="1" key="2">
    <citation type="submission" date="2023-01" db="EMBL/GenBank/DDBJ databases">
        <authorList>
            <person name="Sun Q."/>
            <person name="Evtushenko L."/>
        </authorList>
    </citation>
    <scope>NUCLEOTIDE SEQUENCE</scope>
    <source>
        <strain evidence="1">VKM Ac-1069</strain>
    </source>
</reference>
<accession>A0A9W6NZW4</accession>